<dbReference type="AlphaFoldDB" id="O44713"/>
<feature type="transmembrane region" description="Helical" evidence="1">
    <location>
        <begin position="20"/>
        <end position="39"/>
    </location>
</feature>
<evidence type="ECO:0000256" key="1">
    <source>
        <dbReference type="SAM" id="Phobius"/>
    </source>
</evidence>
<dbReference type="Gene3D" id="1.20.1070.10">
    <property type="entry name" value="Rhodopsin 7-helix transmembrane proteins"/>
    <property type="match status" value="1"/>
</dbReference>
<dbReference type="InParanoid" id="O44713"/>
<dbReference type="SUPFAM" id="SSF81321">
    <property type="entry name" value="Family A G protein-coupled receptor-like"/>
    <property type="match status" value="1"/>
</dbReference>
<keyword evidence="1" id="KW-0812">Transmembrane</keyword>
<dbReference type="OMA" id="WICALDI"/>
<dbReference type="InterPro" id="IPR019430">
    <property type="entry name" value="7TM_GPCR_serpentine_rcpt_Srx"/>
</dbReference>
<feature type="transmembrane region" description="Helical" evidence="1">
    <location>
        <begin position="128"/>
        <end position="149"/>
    </location>
</feature>
<keyword evidence="3" id="KW-0675">Receptor</keyword>
<dbReference type="WormBase" id="C46E10.6">
    <property type="protein sequence ID" value="CE08764"/>
    <property type="gene ID" value="WBGene00006001"/>
    <property type="gene designation" value="srx-110"/>
</dbReference>
<reference evidence="3 4" key="1">
    <citation type="journal article" date="1998" name="Science">
        <title>Genome sequence of the nematode C. elegans: a platform for investigating biology.</title>
        <authorList>
            <consortium name="The C. elegans sequencing consortium"/>
            <person name="Sulson J.E."/>
            <person name="Waterston R."/>
        </authorList>
    </citation>
    <scope>NUCLEOTIDE SEQUENCE [LARGE SCALE GENOMIC DNA]</scope>
    <source>
        <strain evidence="3 4">Bristol N2</strain>
    </source>
</reference>
<evidence type="ECO:0000313" key="4">
    <source>
        <dbReference type="Proteomes" id="UP000001940"/>
    </source>
</evidence>
<feature type="transmembrane region" description="Helical" evidence="1">
    <location>
        <begin position="90"/>
        <end position="116"/>
    </location>
</feature>
<dbReference type="PhylomeDB" id="O44713"/>
<dbReference type="PANTHER" id="PTHR46952">
    <property type="entry name" value="SERPENTINE RECEPTOR, CLASS X-RELATED"/>
    <property type="match status" value="1"/>
</dbReference>
<protein>
    <submittedName>
        <fullName evidence="3">7TM GPCR serpentine receptor class x (Srx) domain-containing protein</fullName>
    </submittedName>
</protein>
<feature type="transmembrane region" description="Helical" evidence="1">
    <location>
        <begin position="182"/>
        <end position="206"/>
    </location>
</feature>
<dbReference type="SMR" id="O44713"/>
<evidence type="ECO:0000313" key="3">
    <source>
        <dbReference type="EMBL" id="CCD67474.1"/>
    </source>
</evidence>
<evidence type="ECO:0000259" key="2">
    <source>
        <dbReference type="Pfam" id="PF10328"/>
    </source>
</evidence>
<dbReference type="Proteomes" id="UP000001940">
    <property type="component" value="Chromosome II"/>
</dbReference>
<dbReference type="AGR" id="WB:WBGene00006001"/>
<dbReference type="RefSeq" id="NP_494624.1">
    <property type="nucleotide sequence ID" value="NM_062223.1"/>
</dbReference>
<dbReference type="HOGENOM" id="CLU_070417_1_0_1"/>
<dbReference type="KEGG" id="cel:CELE_C46E10.6"/>
<dbReference type="CTD" id="183508"/>
<dbReference type="FunCoup" id="O44713">
    <property type="interactions" value="13"/>
</dbReference>
<organism evidence="3 4">
    <name type="scientific">Caenorhabditis elegans</name>
    <dbReference type="NCBI Taxonomy" id="6239"/>
    <lineage>
        <taxon>Eukaryota</taxon>
        <taxon>Metazoa</taxon>
        <taxon>Ecdysozoa</taxon>
        <taxon>Nematoda</taxon>
        <taxon>Chromadorea</taxon>
        <taxon>Rhabditida</taxon>
        <taxon>Rhabditina</taxon>
        <taxon>Rhabditomorpha</taxon>
        <taxon>Rhabditoidea</taxon>
        <taxon>Rhabditidae</taxon>
        <taxon>Peloderinae</taxon>
        <taxon>Caenorhabditis</taxon>
    </lineage>
</organism>
<dbReference type="PANTHER" id="PTHR46952:SF5">
    <property type="entry name" value="7TM GPCR SERPENTINE RECEPTOR CLASS X (SRX) DOMAIN-CONTAINING PROTEIN"/>
    <property type="match status" value="1"/>
</dbReference>
<sequence>MSNMTMDSDEISTRIVGGYMIFAASMGVLINLFMFYHFLSLEKTVFYILCSSKSISNTLVLLIYFGYIGPINAFYAAIGSDTLSGYLNQAMGFGLYLQGPTTQLMITINRFLVVWCSPVNTPRYSTRITVAAMAISWLFTVWFSTLIGMPDICRFPFSFDHVPFPDYSENDYQCVEALISFLIYYLLVLAVSTNFMNILIAIKLFCLSKSSKSLSSESAKSRRRSNIRFFLQSCFQDWICMVDVAVNHLSLEYCEMNVCAVLVSMGFDVMVYVVDGLIMYLFNYRINLKPKSTPSTRKTVKVGLINSENSLPPVSS</sequence>
<dbReference type="UCSC" id="C46E10.6">
    <property type="organism name" value="c. elegans"/>
</dbReference>
<keyword evidence="1" id="KW-0472">Membrane</keyword>
<dbReference type="eggNOG" id="ENOG502TH1H">
    <property type="taxonomic scope" value="Eukaryota"/>
</dbReference>
<name>O44713_CAEEL</name>
<gene>
    <name evidence="3 5" type="primary">srx-110</name>
    <name evidence="5" type="ORF">C46E10.6</name>
    <name evidence="3" type="ORF">CELE_C46E10.6</name>
</gene>
<evidence type="ECO:0000313" key="5">
    <source>
        <dbReference type="WormBase" id="C46E10.6"/>
    </source>
</evidence>
<accession>O44713</accession>
<dbReference type="Pfam" id="PF10328">
    <property type="entry name" value="7TM_GPCR_Srx"/>
    <property type="match status" value="1"/>
</dbReference>
<feature type="domain" description="7TM GPCR serpentine receptor class x (Srx)" evidence="2">
    <location>
        <begin position="21"/>
        <end position="283"/>
    </location>
</feature>
<dbReference type="PaxDb" id="6239-C46E10.6"/>
<feature type="transmembrane region" description="Helical" evidence="1">
    <location>
        <begin position="261"/>
        <end position="282"/>
    </location>
</feature>
<keyword evidence="1" id="KW-1133">Transmembrane helix</keyword>
<dbReference type="OrthoDB" id="5851226at2759"/>
<proteinExistence type="predicted"/>
<keyword evidence="4" id="KW-1185">Reference proteome</keyword>
<dbReference type="EMBL" id="BX284602">
    <property type="protein sequence ID" value="CCD67474.1"/>
    <property type="molecule type" value="Genomic_DNA"/>
</dbReference>
<dbReference type="GeneID" id="183508"/>
<feature type="transmembrane region" description="Helical" evidence="1">
    <location>
        <begin position="59"/>
        <end position="78"/>
    </location>
</feature>